<accession>A0ABX0Y857</accession>
<dbReference type="InterPro" id="IPR004474">
    <property type="entry name" value="LytR_CpsA_psr"/>
</dbReference>
<keyword evidence="3" id="KW-0472">Membrane</keyword>
<feature type="domain" description="Cell envelope-related transcriptional attenuator" evidence="4">
    <location>
        <begin position="129"/>
        <end position="315"/>
    </location>
</feature>
<name>A0ABX0Y857_9ACTN</name>
<evidence type="ECO:0000256" key="3">
    <source>
        <dbReference type="SAM" id="Phobius"/>
    </source>
</evidence>
<feature type="transmembrane region" description="Helical" evidence="3">
    <location>
        <begin position="55"/>
        <end position="82"/>
    </location>
</feature>
<dbReference type="EMBL" id="JAATVY010000033">
    <property type="protein sequence ID" value="NJC73598.1"/>
    <property type="molecule type" value="Genomic_DNA"/>
</dbReference>
<evidence type="ECO:0000256" key="2">
    <source>
        <dbReference type="SAM" id="MobiDB-lite"/>
    </source>
</evidence>
<dbReference type="PANTHER" id="PTHR33392">
    <property type="entry name" value="POLYISOPRENYL-TEICHOIC ACID--PEPTIDOGLYCAN TEICHOIC ACID TRANSFERASE TAGU"/>
    <property type="match status" value="1"/>
</dbReference>
<evidence type="ECO:0000256" key="1">
    <source>
        <dbReference type="ARBA" id="ARBA00006068"/>
    </source>
</evidence>
<feature type="region of interest" description="Disordered" evidence="2">
    <location>
        <begin position="1"/>
        <end position="51"/>
    </location>
</feature>
<comment type="similarity">
    <text evidence="1">Belongs to the LytR/CpsA/Psr (LCP) family.</text>
</comment>
<evidence type="ECO:0000259" key="4">
    <source>
        <dbReference type="Pfam" id="PF03816"/>
    </source>
</evidence>
<dbReference type="InterPro" id="IPR050922">
    <property type="entry name" value="LytR/CpsA/Psr_CW_biosynth"/>
</dbReference>
<organism evidence="5 6">
    <name type="scientific">Planosporangium thailandense</name>
    <dbReference type="NCBI Taxonomy" id="765197"/>
    <lineage>
        <taxon>Bacteria</taxon>
        <taxon>Bacillati</taxon>
        <taxon>Actinomycetota</taxon>
        <taxon>Actinomycetes</taxon>
        <taxon>Micromonosporales</taxon>
        <taxon>Micromonosporaceae</taxon>
        <taxon>Planosporangium</taxon>
    </lineage>
</organism>
<evidence type="ECO:0000313" key="5">
    <source>
        <dbReference type="EMBL" id="NJC73598.1"/>
    </source>
</evidence>
<keyword evidence="3" id="KW-0812">Transmembrane</keyword>
<protein>
    <submittedName>
        <fullName evidence="5">LCP family protein</fullName>
    </submittedName>
</protein>
<comment type="caution">
    <text evidence="5">The sequence shown here is derived from an EMBL/GenBank/DDBJ whole genome shotgun (WGS) entry which is preliminary data.</text>
</comment>
<dbReference type="PANTHER" id="PTHR33392:SF6">
    <property type="entry name" value="POLYISOPRENYL-TEICHOIC ACID--PEPTIDOGLYCAN TEICHOIC ACID TRANSFERASE TAGU"/>
    <property type="match status" value="1"/>
</dbReference>
<feature type="compositionally biased region" description="Low complexity" evidence="2">
    <location>
        <begin position="16"/>
        <end position="34"/>
    </location>
</feature>
<dbReference type="RefSeq" id="WP_167928507.1">
    <property type="nucleotide sequence ID" value="NZ_JAATVY010000033.1"/>
</dbReference>
<keyword evidence="6" id="KW-1185">Reference proteome</keyword>
<dbReference type="Proteomes" id="UP000722989">
    <property type="component" value="Unassembled WGS sequence"/>
</dbReference>
<proteinExistence type="inferred from homology"/>
<gene>
    <name evidence="5" type="ORF">HC031_28300</name>
</gene>
<dbReference type="Pfam" id="PF03816">
    <property type="entry name" value="LytR_cpsA_psr"/>
    <property type="match status" value="1"/>
</dbReference>
<dbReference type="Gene3D" id="3.40.630.190">
    <property type="entry name" value="LCP protein"/>
    <property type="match status" value="1"/>
</dbReference>
<evidence type="ECO:0000313" key="6">
    <source>
        <dbReference type="Proteomes" id="UP000722989"/>
    </source>
</evidence>
<sequence>MPTATGRPPLGPNQPAGAWAPQPDRAAAAARPPRASGPPPQQPPAVRKKRHRDPWWAKVLVIAGAMLMLLSGTAIAGGTVLLNRYTGSVNQQSLLGSEAMATGTSINGPLTILLVGIDERPGEGVEGSRSDSIVIAHIDASHNGAYLVSIPRDSRVQIPPFPKSHYPGGIDKINSAFFFGSQNGGGRAGGFELLALTIKRLTGITFNAGAIVNFQGFQDVTRALGGVHMCVDETVTSIHIGWDANGKETAPYRMTPDLQLIKIPGVRPQVYKPGCQDLSAWQALDYVRQRELISDGDYGRQRHQQQFIKALAKKTLSAGVVTNPAKLDSVLRAAGEALTVDNGNFKLTDWLFTLKDINPSNVTMIKTNAGTFHSETINGQSFETLDPTSLQLLQSVRDDRLSDFVAQHPDWVNTDGAAIGG</sequence>
<keyword evidence="3" id="KW-1133">Transmembrane helix</keyword>
<reference evidence="5 6" key="1">
    <citation type="submission" date="2020-03" db="EMBL/GenBank/DDBJ databases">
        <title>WGS of the type strain of Planosporangium spp.</title>
        <authorList>
            <person name="Thawai C."/>
        </authorList>
    </citation>
    <scope>NUCLEOTIDE SEQUENCE [LARGE SCALE GENOMIC DNA]</scope>
    <source>
        <strain evidence="5 6">TBRC 5610</strain>
    </source>
</reference>